<keyword evidence="8" id="KW-0282">Flagellum</keyword>
<evidence type="ECO:0000256" key="1">
    <source>
        <dbReference type="ARBA" id="ARBA00009764"/>
    </source>
</evidence>
<dbReference type="Proteomes" id="UP001621714">
    <property type="component" value="Unassembled WGS sequence"/>
</dbReference>
<evidence type="ECO:0000259" key="6">
    <source>
        <dbReference type="Pfam" id="PF02465"/>
    </source>
</evidence>
<feature type="domain" description="Flagellar hook-associated protein 2 N-terminal" evidence="6">
    <location>
        <begin position="11"/>
        <end position="107"/>
    </location>
</feature>
<dbReference type="InterPro" id="IPR040026">
    <property type="entry name" value="FliD"/>
</dbReference>
<evidence type="ECO:0000313" key="9">
    <source>
        <dbReference type="Proteomes" id="UP001621714"/>
    </source>
</evidence>
<dbReference type="Pfam" id="PF02465">
    <property type="entry name" value="FliD_N"/>
    <property type="match status" value="1"/>
</dbReference>
<keyword evidence="8" id="KW-0969">Cilium</keyword>
<dbReference type="InterPro" id="IPR010809">
    <property type="entry name" value="FliD_C"/>
</dbReference>
<evidence type="ECO:0000256" key="3">
    <source>
        <dbReference type="ARBA" id="ARBA00023054"/>
    </source>
</evidence>
<evidence type="ECO:0000256" key="5">
    <source>
        <dbReference type="RuleBase" id="RU362066"/>
    </source>
</evidence>
<keyword evidence="8" id="KW-0966">Cell projection</keyword>
<evidence type="ECO:0000256" key="4">
    <source>
        <dbReference type="ARBA" id="ARBA00023143"/>
    </source>
</evidence>
<evidence type="ECO:0000259" key="7">
    <source>
        <dbReference type="Pfam" id="PF07195"/>
    </source>
</evidence>
<keyword evidence="5" id="KW-0964">Secreted</keyword>
<dbReference type="RefSeq" id="WP_405338188.1">
    <property type="nucleotide sequence ID" value="NZ_JBANFI010000003.1"/>
</dbReference>
<keyword evidence="4 5" id="KW-0975">Bacterial flagellum</keyword>
<dbReference type="PANTHER" id="PTHR30288">
    <property type="entry name" value="FLAGELLAR CAP/ASSEMBLY PROTEIN FLID"/>
    <property type="match status" value="1"/>
</dbReference>
<feature type="domain" description="Flagellar hook-associated protein 2 C-terminal" evidence="7">
    <location>
        <begin position="252"/>
        <end position="507"/>
    </location>
</feature>
<dbReference type="InterPro" id="IPR003481">
    <property type="entry name" value="FliD_N"/>
</dbReference>
<protein>
    <recommendedName>
        <fullName evidence="5">Flagellar hook-associated protein 2</fullName>
        <shortName evidence="5">HAP2</shortName>
    </recommendedName>
    <alternativeName>
        <fullName evidence="5">Flagellar cap protein</fullName>
    </alternativeName>
</protein>
<dbReference type="EMBL" id="JBANFI010000003">
    <property type="protein sequence ID" value="MFK7160457.1"/>
    <property type="molecule type" value="Genomic_DNA"/>
</dbReference>
<comment type="subcellular location">
    <subcellularLocation>
        <location evidence="5">Secreted</location>
    </subcellularLocation>
    <subcellularLocation>
        <location evidence="5">Bacterial flagellum</location>
    </subcellularLocation>
</comment>
<comment type="similarity">
    <text evidence="1 5">Belongs to the FliD family.</text>
</comment>
<comment type="function">
    <text evidence="5">Required for morphogenesis and for the elongation of the flagellar filament by facilitating polymerization of the flagellin monomers at the tip of growing filament. Forms a capping structure, which prevents flagellin subunits (transported through the central channel of the flagellum) from leaking out without polymerization at the distal end.</text>
</comment>
<dbReference type="Pfam" id="PF07195">
    <property type="entry name" value="FliD_C"/>
    <property type="match status" value="1"/>
</dbReference>
<reference evidence="8 9" key="1">
    <citation type="submission" date="2024-02" db="EMBL/GenBank/DDBJ databases">
        <title>Marinospirillum sp. MEB 164 isolated from Lonar lake sediment.</title>
        <authorList>
            <person name="Joshi A."/>
            <person name="Thite S."/>
        </authorList>
    </citation>
    <scope>NUCLEOTIDE SEQUENCE [LARGE SCALE GENOMIC DNA]</scope>
    <source>
        <strain evidence="8 9">MEB164</strain>
    </source>
</reference>
<gene>
    <name evidence="8" type="primary">fliD</name>
    <name evidence="8" type="ORF">V6U78_05340</name>
</gene>
<evidence type="ECO:0000313" key="8">
    <source>
        <dbReference type="EMBL" id="MFK7160457.1"/>
    </source>
</evidence>
<comment type="caution">
    <text evidence="8">The sequence shown here is derived from an EMBL/GenBank/DDBJ whole genome shotgun (WGS) entry which is preliminary data.</text>
</comment>
<comment type="subunit">
    <text evidence="2 5">Homopentamer.</text>
</comment>
<name>A0ABW8PVZ5_9GAMM</name>
<accession>A0ABW8PVZ5</accession>
<dbReference type="PANTHER" id="PTHR30288:SF0">
    <property type="entry name" value="FLAGELLAR HOOK-ASSOCIATED PROTEIN 2"/>
    <property type="match status" value="1"/>
</dbReference>
<keyword evidence="9" id="KW-1185">Reference proteome</keyword>
<proteinExistence type="inferred from homology"/>
<sequence length="528" mass="57101">MSGISFMGVGSGLPVNDIINATVAAEAQPLKRLENDKKFFQSQISALGQLTSRLSTMRTAMLDLRGQDKFSQLAAKPGNDKLFTATADHLAGATAGNYSIQVLAEARSYQQTSDPFSRTDFLAPEGAADAKLTFTGLKDADGNAIDPVEINVAGKTLDQVRQEINSNDGLKGKVSANLVNVDGENARLVLKAQKTGEEGRFSAEFSGVDLAAGLNAKVTNLSSPDFDFNQVAYDAITDLDEKRAYLQARTLDARISIDGIEASNSTNNFSNVVTGVSINITPGAMNEATKASSLEVKRDDKAIRDNIDQFVKAYNDVIIHLNEAKKGSLYGDNTIRTVEAEMRNILYSPTPSNLDSDTNSSDDIAADTQKNFLALIGIEVYTPGTFDPENPDSQNGTLRVNSAKLNEALENDFDRVAHILGASDFADGSGVDGYAARFADLAQRLTSTTTQNGQLSKGLLEVRREGLDNQVKRVDDRIESTNMRLKLLEDRLKRQFAAIEGLVANFNSSGSFLAQQMNNLPGYTRPQR</sequence>
<organism evidence="8 9">
    <name type="scientific">Marinospirillum alkalitolerans</name>
    <dbReference type="NCBI Taxonomy" id="3123374"/>
    <lineage>
        <taxon>Bacteria</taxon>
        <taxon>Pseudomonadati</taxon>
        <taxon>Pseudomonadota</taxon>
        <taxon>Gammaproteobacteria</taxon>
        <taxon>Oceanospirillales</taxon>
        <taxon>Oceanospirillaceae</taxon>
        <taxon>Marinospirillum</taxon>
    </lineage>
</organism>
<evidence type="ECO:0000256" key="2">
    <source>
        <dbReference type="ARBA" id="ARBA00011255"/>
    </source>
</evidence>
<keyword evidence="3" id="KW-0175">Coiled coil</keyword>